<sequence>MLQAPRNEQDLKDRANEWLLANLPVPVIKTAKGFRQADPFRVDLGVRWGVLTGKVAIDCVTGPTGVWLLSVTLPGTKNSHLNINMTWEREALGNHYPDN</sequence>
<dbReference type="AlphaFoldDB" id="A0A0F9IK28"/>
<organism evidence="1">
    <name type="scientific">marine sediment metagenome</name>
    <dbReference type="NCBI Taxonomy" id="412755"/>
    <lineage>
        <taxon>unclassified sequences</taxon>
        <taxon>metagenomes</taxon>
        <taxon>ecological metagenomes</taxon>
    </lineage>
</organism>
<comment type="caution">
    <text evidence="1">The sequence shown here is derived from an EMBL/GenBank/DDBJ whole genome shotgun (WGS) entry which is preliminary data.</text>
</comment>
<protein>
    <submittedName>
        <fullName evidence="1">Uncharacterized protein</fullName>
    </submittedName>
</protein>
<name>A0A0F9IK28_9ZZZZ</name>
<accession>A0A0F9IK28</accession>
<evidence type="ECO:0000313" key="1">
    <source>
        <dbReference type="EMBL" id="KKM27907.1"/>
    </source>
</evidence>
<proteinExistence type="predicted"/>
<dbReference type="EMBL" id="LAZR01012234">
    <property type="protein sequence ID" value="KKM27907.1"/>
    <property type="molecule type" value="Genomic_DNA"/>
</dbReference>
<reference evidence="1" key="1">
    <citation type="journal article" date="2015" name="Nature">
        <title>Complex archaea that bridge the gap between prokaryotes and eukaryotes.</title>
        <authorList>
            <person name="Spang A."/>
            <person name="Saw J.H."/>
            <person name="Jorgensen S.L."/>
            <person name="Zaremba-Niedzwiedzka K."/>
            <person name="Martijn J."/>
            <person name="Lind A.E."/>
            <person name="van Eijk R."/>
            <person name="Schleper C."/>
            <person name="Guy L."/>
            <person name="Ettema T.J."/>
        </authorList>
    </citation>
    <scope>NUCLEOTIDE SEQUENCE</scope>
</reference>
<gene>
    <name evidence="1" type="ORF">LCGC14_1570010</name>
</gene>